<accession>A0A9D2F0S5</accession>
<dbReference type="SMART" id="SM00422">
    <property type="entry name" value="HTH_MERR"/>
    <property type="match status" value="1"/>
</dbReference>
<name>A0A9D2F0S5_9FIRM</name>
<reference evidence="4" key="2">
    <citation type="submission" date="2021-04" db="EMBL/GenBank/DDBJ databases">
        <authorList>
            <person name="Gilroy R."/>
        </authorList>
    </citation>
    <scope>NUCLEOTIDE SEQUENCE</scope>
    <source>
        <strain evidence="4">3436</strain>
    </source>
</reference>
<dbReference type="Gene3D" id="1.10.1660.10">
    <property type="match status" value="1"/>
</dbReference>
<gene>
    <name evidence="4" type="ORF">H9810_01505</name>
</gene>
<keyword evidence="2" id="KW-1133">Transmembrane helix</keyword>
<evidence type="ECO:0000256" key="1">
    <source>
        <dbReference type="ARBA" id="ARBA00023125"/>
    </source>
</evidence>
<keyword evidence="1" id="KW-0238">DNA-binding</keyword>
<reference evidence="4" key="1">
    <citation type="journal article" date="2021" name="PeerJ">
        <title>Extensive microbial diversity within the chicken gut microbiome revealed by metagenomics and culture.</title>
        <authorList>
            <person name="Gilroy R."/>
            <person name="Ravi A."/>
            <person name="Getino M."/>
            <person name="Pursley I."/>
            <person name="Horton D.L."/>
            <person name="Alikhan N.F."/>
            <person name="Baker D."/>
            <person name="Gharbi K."/>
            <person name="Hall N."/>
            <person name="Watson M."/>
            <person name="Adriaenssens E.M."/>
            <person name="Foster-Nyarko E."/>
            <person name="Jarju S."/>
            <person name="Secka A."/>
            <person name="Antonio M."/>
            <person name="Oren A."/>
            <person name="Chaudhuri R.R."/>
            <person name="La Ragione R."/>
            <person name="Hildebrand F."/>
            <person name="Pallen M.J."/>
        </authorList>
    </citation>
    <scope>NUCLEOTIDE SEQUENCE</scope>
    <source>
        <strain evidence="4">3436</strain>
    </source>
</reference>
<dbReference type="PANTHER" id="PTHR30204:SF93">
    <property type="entry name" value="HTH MERR-TYPE DOMAIN-CONTAINING PROTEIN"/>
    <property type="match status" value="1"/>
</dbReference>
<feature type="transmembrane region" description="Helical" evidence="2">
    <location>
        <begin position="262"/>
        <end position="282"/>
    </location>
</feature>
<dbReference type="Pfam" id="PF13411">
    <property type="entry name" value="MerR_1"/>
    <property type="match status" value="1"/>
</dbReference>
<evidence type="ECO:0000259" key="3">
    <source>
        <dbReference type="PROSITE" id="PS50937"/>
    </source>
</evidence>
<dbReference type="AlphaFoldDB" id="A0A9D2F0S5"/>
<dbReference type="EMBL" id="DXBO01000024">
    <property type="protein sequence ID" value="HIZ47384.1"/>
    <property type="molecule type" value="Genomic_DNA"/>
</dbReference>
<dbReference type="InterPro" id="IPR009061">
    <property type="entry name" value="DNA-bd_dom_put_sf"/>
</dbReference>
<feature type="transmembrane region" description="Helical" evidence="2">
    <location>
        <begin position="236"/>
        <end position="256"/>
    </location>
</feature>
<evidence type="ECO:0000313" key="4">
    <source>
        <dbReference type="EMBL" id="HIZ47384.1"/>
    </source>
</evidence>
<comment type="caution">
    <text evidence="4">The sequence shown here is derived from an EMBL/GenBank/DDBJ whole genome shotgun (WGS) entry which is preliminary data.</text>
</comment>
<dbReference type="InterPro" id="IPR047057">
    <property type="entry name" value="MerR_fam"/>
</dbReference>
<feature type="domain" description="HTH merR-type" evidence="3">
    <location>
        <begin position="1"/>
        <end position="69"/>
    </location>
</feature>
<dbReference type="PROSITE" id="PS50937">
    <property type="entry name" value="HTH_MERR_2"/>
    <property type="match status" value="1"/>
</dbReference>
<dbReference type="InterPro" id="IPR000551">
    <property type="entry name" value="MerR-type_HTH_dom"/>
</dbReference>
<proteinExistence type="predicted"/>
<dbReference type="CDD" id="cd00592">
    <property type="entry name" value="HTH_MerR-like"/>
    <property type="match status" value="1"/>
</dbReference>
<dbReference type="Proteomes" id="UP000824031">
    <property type="component" value="Unassembled WGS sequence"/>
</dbReference>
<keyword evidence="2" id="KW-0472">Membrane</keyword>
<dbReference type="GO" id="GO:0003677">
    <property type="term" value="F:DNA binding"/>
    <property type="evidence" value="ECO:0007669"/>
    <property type="project" value="UniProtKB-KW"/>
</dbReference>
<sequence>MNIKQAAEFTGVSSRNIRYYEQAGLLCPGRDPENDYRTYTEEDLRTLKLIRALRTLDMPLEDIRAVLQGSLALPDAAARQEARLREQSLRLEAAIRFCGDLQQQDTDAATLDVDACLARMEGGPDCGWCTGWLQDYRAMAEVEHRRSFTFTPDTPVTTPSEFSNALFAYAREHNLDLVITRESMNPRFTIDGIEYRANRYYYPFRGVPTARIRCFVCDPDFAEAEVAPGRLRLQKALHYLLPVAVMAAVALLFLLPRGLMNTWWGLLLFVVFLALGFSGAWFNAHIFYNDKDNQPHDG</sequence>
<keyword evidence="2" id="KW-0812">Transmembrane</keyword>
<organism evidence="4 5">
    <name type="scientific">Candidatus Gemmiger excrementavium</name>
    <dbReference type="NCBI Taxonomy" id="2838608"/>
    <lineage>
        <taxon>Bacteria</taxon>
        <taxon>Bacillati</taxon>
        <taxon>Bacillota</taxon>
        <taxon>Clostridia</taxon>
        <taxon>Eubacteriales</taxon>
        <taxon>Gemmiger</taxon>
    </lineage>
</organism>
<dbReference type="SUPFAM" id="SSF46955">
    <property type="entry name" value="Putative DNA-binding domain"/>
    <property type="match status" value="1"/>
</dbReference>
<dbReference type="PANTHER" id="PTHR30204">
    <property type="entry name" value="REDOX-CYCLING DRUG-SENSING TRANSCRIPTIONAL ACTIVATOR SOXR"/>
    <property type="match status" value="1"/>
</dbReference>
<protein>
    <submittedName>
        <fullName evidence="4">MerR family transcriptional regulator</fullName>
    </submittedName>
</protein>
<dbReference type="PRINTS" id="PR00040">
    <property type="entry name" value="HTHMERR"/>
</dbReference>
<dbReference type="GO" id="GO:0003700">
    <property type="term" value="F:DNA-binding transcription factor activity"/>
    <property type="evidence" value="ECO:0007669"/>
    <property type="project" value="InterPro"/>
</dbReference>
<evidence type="ECO:0000256" key="2">
    <source>
        <dbReference type="SAM" id="Phobius"/>
    </source>
</evidence>
<evidence type="ECO:0000313" key="5">
    <source>
        <dbReference type="Proteomes" id="UP000824031"/>
    </source>
</evidence>